<reference evidence="1" key="1">
    <citation type="submission" date="2020-05" db="EMBL/GenBank/DDBJ databases">
        <title>Large-scale comparative analyses of tick genomes elucidate their genetic diversity and vector capacities.</title>
        <authorList>
            <person name="Jia N."/>
            <person name="Wang J."/>
            <person name="Shi W."/>
            <person name="Du L."/>
            <person name="Sun Y."/>
            <person name="Zhan W."/>
            <person name="Jiang J."/>
            <person name="Wang Q."/>
            <person name="Zhang B."/>
            <person name="Ji P."/>
            <person name="Sakyi L.B."/>
            <person name="Cui X."/>
            <person name="Yuan T."/>
            <person name="Jiang B."/>
            <person name="Yang W."/>
            <person name="Lam T.T.-Y."/>
            <person name="Chang Q."/>
            <person name="Ding S."/>
            <person name="Wang X."/>
            <person name="Zhu J."/>
            <person name="Ruan X."/>
            <person name="Zhao L."/>
            <person name="Wei J."/>
            <person name="Que T."/>
            <person name="Du C."/>
            <person name="Cheng J."/>
            <person name="Dai P."/>
            <person name="Han X."/>
            <person name="Huang E."/>
            <person name="Gao Y."/>
            <person name="Liu J."/>
            <person name="Shao H."/>
            <person name="Ye R."/>
            <person name="Li L."/>
            <person name="Wei W."/>
            <person name="Wang X."/>
            <person name="Wang C."/>
            <person name="Yang T."/>
            <person name="Huo Q."/>
            <person name="Li W."/>
            <person name="Guo W."/>
            <person name="Chen H."/>
            <person name="Zhou L."/>
            <person name="Ni X."/>
            <person name="Tian J."/>
            <person name="Zhou Y."/>
            <person name="Sheng Y."/>
            <person name="Liu T."/>
            <person name="Pan Y."/>
            <person name="Xia L."/>
            <person name="Li J."/>
            <person name="Zhao F."/>
            <person name="Cao W."/>
        </authorList>
    </citation>
    <scope>NUCLEOTIDE SEQUENCE</scope>
    <source>
        <strain evidence="1">Hyas-2018</strain>
    </source>
</reference>
<dbReference type="EMBL" id="CM023484">
    <property type="protein sequence ID" value="KAH6934343.1"/>
    <property type="molecule type" value="Genomic_DNA"/>
</dbReference>
<comment type="caution">
    <text evidence="1">The sequence shown here is derived from an EMBL/GenBank/DDBJ whole genome shotgun (WGS) entry which is preliminary data.</text>
</comment>
<dbReference type="Proteomes" id="UP000821845">
    <property type="component" value="Chromosome 4"/>
</dbReference>
<accession>A0ACB7SI04</accession>
<protein>
    <submittedName>
        <fullName evidence="1">Uncharacterized protein</fullName>
    </submittedName>
</protein>
<proteinExistence type="predicted"/>
<gene>
    <name evidence="1" type="ORF">HPB50_023035</name>
</gene>
<evidence type="ECO:0000313" key="1">
    <source>
        <dbReference type="EMBL" id="KAH6934343.1"/>
    </source>
</evidence>
<sequence>MAASAVPADYYELLGVSRSAGPEDIRQAYRRRALRWHPDKNPGRSEVAERRFKILHEAYTVLSSAEDRAAYDRAHPARQPTARRRLTDRFKANGSRHLFTLSLRHAEEALQELLGKIRKPPSGDLRSTVSKEEAPVGTALSAVQIPAGHARSGDVPVKGKEDGSVPSRSEEGCWASLHSLTAGSQEVPAQASLPESSRSASLSSTDDALLWESASSSLDDHIGSRRTLRRFRSIAPVHVAGHHIDLTTLTSGSASRLKPQATRQRRDAHSAVVRGPSSAQPKLSRSQPRPRPEKEPKPKAAHRAASCGRRQTPQGCRGTKPTAVSQADRPSTSESQRESAGAPSASTSSGFMGSVKSAVARTGVGVAKLCRFL</sequence>
<name>A0ACB7SI04_HYAAI</name>
<keyword evidence="2" id="KW-1185">Reference proteome</keyword>
<evidence type="ECO:0000313" key="2">
    <source>
        <dbReference type="Proteomes" id="UP000821845"/>
    </source>
</evidence>
<organism evidence="1 2">
    <name type="scientific">Hyalomma asiaticum</name>
    <name type="common">Tick</name>
    <dbReference type="NCBI Taxonomy" id="266040"/>
    <lineage>
        <taxon>Eukaryota</taxon>
        <taxon>Metazoa</taxon>
        <taxon>Ecdysozoa</taxon>
        <taxon>Arthropoda</taxon>
        <taxon>Chelicerata</taxon>
        <taxon>Arachnida</taxon>
        <taxon>Acari</taxon>
        <taxon>Parasitiformes</taxon>
        <taxon>Ixodida</taxon>
        <taxon>Ixodoidea</taxon>
        <taxon>Ixodidae</taxon>
        <taxon>Hyalomminae</taxon>
        <taxon>Hyalomma</taxon>
    </lineage>
</organism>